<keyword evidence="2" id="KW-0645">Protease</keyword>
<dbReference type="SUPFAM" id="SSF53474">
    <property type="entry name" value="alpha/beta-Hydrolases"/>
    <property type="match status" value="1"/>
</dbReference>
<dbReference type="AlphaFoldDB" id="A0A368Z479"/>
<sequence>MHFRLCWLLLAVFLASCSGSSDSEESDASTFEPLPVLERSVFSYGAGDSIYYRYVDQTPTSKTQVITVKGVAMEFTATAGHLVASRPVNGAGSRDDAAIFYTAYARDDLPKDTRPITFIFNGGPGGASADLDLNFLGPKSVDLDVLTSASTTLPLIDNPNTLLDKSDLVFVDPVGTGYSSAIFPSENVDFWGVDSDASILSDFVIKYINTNKRQYSPKYIYGVSYGGFRTPIMARLLLERSATDYAEGKDGKNILNGLVLNSPLMNRRNDCLTHSTFACDGAVPTYAMIADHHGKATARNAATSDVFLIGVRSFAAEFKKHYDGAFSGLGWGDRTGWEAFLRDNKEAPPFLDRLYQLTGLGKVFTLGDTAANNPWIENPNMNAWRFTALFGERYGPDRRKLSLNDGRDYLPPDTIDPAVDDGSDVYEYVRQYQRQFIGYQQAASYLGFNGESFDRWSYSPDQKLPSDPDRIENSIPDLAFGLQLNPQLKVLIQHGYYDLNTPFHKSELDISRSGIAAKVPVRLYSGGHGVSPFDTDGYDQLKAELGSFYDQTPAAKLARWQEAKLAEPGQ</sequence>
<dbReference type="GO" id="GO:0006508">
    <property type="term" value="P:proteolysis"/>
    <property type="evidence" value="ECO:0007669"/>
    <property type="project" value="UniProtKB-KW"/>
</dbReference>
<gene>
    <name evidence="7" type="ORF">C7476_10121</name>
</gene>
<evidence type="ECO:0000256" key="1">
    <source>
        <dbReference type="ARBA" id="ARBA00022645"/>
    </source>
</evidence>
<evidence type="ECO:0000256" key="3">
    <source>
        <dbReference type="ARBA" id="ARBA00022729"/>
    </source>
</evidence>
<evidence type="ECO:0000256" key="6">
    <source>
        <dbReference type="SAM" id="SignalP"/>
    </source>
</evidence>
<dbReference type="PANTHER" id="PTHR11802:SF3">
    <property type="entry name" value="RETINOID-INDUCIBLE SERINE CARBOXYPEPTIDASE"/>
    <property type="match status" value="1"/>
</dbReference>
<feature type="signal peptide" evidence="6">
    <location>
        <begin position="1"/>
        <end position="23"/>
    </location>
</feature>
<evidence type="ECO:0000313" key="7">
    <source>
        <dbReference type="EMBL" id="RCW87262.1"/>
    </source>
</evidence>
<dbReference type="InterPro" id="IPR029058">
    <property type="entry name" value="AB_hydrolase_fold"/>
</dbReference>
<evidence type="ECO:0000256" key="2">
    <source>
        <dbReference type="ARBA" id="ARBA00022670"/>
    </source>
</evidence>
<dbReference type="InterPro" id="IPR001563">
    <property type="entry name" value="Peptidase_S10"/>
</dbReference>
<dbReference type="Gene3D" id="3.40.50.1820">
    <property type="entry name" value="alpha/beta hydrolase"/>
    <property type="match status" value="1"/>
</dbReference>
<protein>
    <submittedName>
        <fullName evidence="7">Carboxypeptidase C (Cathepsin A)</fullName>
    </submittedName>
</protein>
<dbReference type="Pfam" id="PF00450">
    <property type="entry name" value="Peptidase_S10"/>
    <property type="match status" value="1"/>
</dbReference>
<proteinExistence type="predicted"/>
<reference evidence="7 8" key="1">
    <citation type="submission" date="2018-07" db="EMBL/GenBank/DDBJ databases">
        <title>Genomic Encyclopedia of Type Strains, Phase III (KMG-III): the genomes of soil and plant-associated and newly described type strains.</title>
        <authorList>
            <person name="Whitman W."/>
        </authorList>
    </citation>
    <scope>NUCLEOTIDE SEQUENCE [LARGE SCALE GENOMIC DNA]</scope>
    <source>
        <strain evidence="7 8">31-25a</strain>
    </source>
</reference>
<organism evidence="7 8">
    <name type="scientific">Phyllobacterium bourgognense</name>
    <dbReference type="NCBI Taxonomy" id="314236"/>
    <lineage>
        <taxon>Bacteria</taxon>
        <taxon>Pseudomonadati</taxon>
        <taxon>Pseudomonadota</taxon>
        <taxon>Alphaproteobacteria</taxon>
        <taxon>Hyphomicrobiales</taxon>
        <taxon>Phyllobacteriaceae</taxon>
        <taxon>Phyllobacterium</taxon>
    </lineage>
</organism>
<evidence type="ECO:0000313" key="8">
    <source>
        <dbReference type="Proteomes" id="UP000253324"/>
    </source>
</evidence>
<accession>A0A368Z479</accession>
<evidence type="ECO:0000256" key="4">
    <source>
        <dbReference type="ARBA" id="ARBA00022801"/>
    </source>
</evidence>
<evidence type="ECO:0000256" key="5">
    <source>
        <dbReference type="ARBA" id="ARBA00023180"/>
    </source>
</evidence>
<dbReference type="OrthoDB" id="9770107at2"/>
<keyword evidence="1 7" id="KW-0121">Carboxypeptidase</keyword>
<dbReference type="GO" id="GO:0004185">
    <property type="term" value="F:serine-type carboxypeptidase activity"/>
    <property type="evidence" value="ECO:0007669"/>
    <property type="project" value="InterPro"/>
</dbReference>
<keyword evidence="4" id="KW-0378">Hydrolase</keyword>
<dbReference type="EMBL" id="QPJM01000001">
    <property type="protein sequence ID" value="RCW87262.1"/>
    <property type="molecule type" value="Genomic_DNA"/>
</dbReference>
<dbReference type="Proteomes" id="UP000253324">
    <property type="component" value="Unassembled WGS sequence"/>
</dbReference>
<name>A0A368Z479_9HYPH</name>
<keyword evidence="8" id="KW-1185">Reference proteome</keyword>
<feature type="chain" id="PRO_5016853023" evidence="6">
    <location>
        <begin position="24"/>
        <end position="570"/>
    </location>
</feature>
<keyword evidence="3 6" id="KW-0732">Signal</keyword>
<keyword evidence="5" id="KW-0325">Glycoprotein</keyword>
<dbReference type="PANTHER" id="PTHR11802">
    <property type="entry name" value="SERINE PROTEASE FAMILY S10 SERINE CARBOXYPEPTIDASE"/>
    <property type="match status" value="1"/>
</dbReference>
<dbReference type="PROSITE" id="PS51257">
    <property type="entry name" value="PROKAR_LIPOPROTEIN"/>
    <property type="match status" value="1"/>
</dbReference>
<comment type="caution">
    <text evidence="7">The sequence shown here is derived from an EMBL/GenBank/DDBJ whole genome shotgun (WGS) entry which is preliminary data.</text>
</comment>